<evidence type="ECO:0000313" key="2">
    <source>
        <dbReference type="EMBL" id="KKL10107.1"/>
    </source>
</evidence>
<comment type="caution">
    <text evidence="2">The sequence shown here is derived from an EMBL/GenBank/DDBJ whole genome shotgun (WGS) entry which is preliminary data.</text>
</comment>
<feature type="non-terminal residue" evidence="2">
    <location>
        <position position="321"/>
    </location>
</feature>
<feature type="region of interest" description="Disordered" evidence="1">
    <location>
        <begin position="1"/>
        <end position="51"/>
    </location>
</feature>
<organism evidence="2">
    <name type="scientific">marine sediment metagenome</name>
    <dbReference type="NCBI Taxonomy" id="412755"/>
    <lineage>
        <taxon>unclassified sequences</taxon>
        <taxon>metagenomes</taxon>
        <taxon>ecological metagenomes</taxon>
    </lineage>
</organism>
<dbReference type="EMBL" id="LAZR01042197">
    <property type="protein sequence ID" value="KKL10107.1"/>
    <property type="molecule type" value="Genomic_DNA"/>
</dbReference>
<feature type="compositionally biased region" description="Polar residues" evidence="1">
    <location>
        <begin position="235"/>
        <end position="247"/>
    </location>
</feature>
<evidence type="ECO:0000256" key="1">
    <source>
        <dbReference type="SAM" id="MobiDB-lite"/>
    </source>
</evidence>
<feature type="region of interest" description="Disordered" evidence="1">
    <location>
        <begin position="190"/>
        <end position="321"/>
    </location>
</feature>
<feature type="compositionally biased region" description="Polar residues" evidence="1">
    <location>
        <begin position="1"/>
        <end position="23"/>
    </location>
</feature>
<dbReference type="AlphaFoldDB" id="A0A0F9B8F4"/>
<proteinExistence type="predicted"/>
<name>A0A0F9B8F4_9ZZZZ</name>
<feature type="compositionally biased region" description="Basic residues" evidence="1">
    <location>
        <begin position="33"/>
        <end position="51"/>
    </location>
</feature>
<sequence>MNANRSSTDSTSLMGNESISNIKKNMELADKRRASKRDKIKKAASTPMKKKASINKSGRLVIANLSEIPTNFERIGTGFYRQGHHLWELAPADNGFILIRKRGEDHVLGYDPEPITKVAASTTDTDRFGITIKVGSRVQVPHHGKLAQGTVYLVSPNSMGMELDNGERIDAPPDMLEIVNELIEGLISFVEEEADGDRENESIEESKEEDNEDDDEEDEDERSESGGFEPGVEPSSKSASRNGLSKDTLTKWGSYWRSVGERAAQVTPKSEESKPVKPPGPKSPKIPGQLTPEQKEKRRQTRKDRRQTMKGLPPGTRIPSR</sequence>
<protein>
    <submittedName>
        <fullName evidence="2">Uncharacterized protein</fullName>
    </submittedName>
</protein>
<gene>
    <name evidence="2" type="ORF">LCGC14_2559140</name>
</gene>
<accession>A0A0F9B8F4</accession>
<reference evidence="2" key="1">
    <citation type="journal article" date="2015" name="Nature">
        <title>Complex archaea that bridge the gap between prokaryotes and eukaryotes.</title>
        <authorList>
            <person name="Spang A."/>
            <person name="Saw J.H."/>
            <person name="Jorgensen S.L."/>
            <person name="Zaremba-Niedzwiedzka K."/>
            <person name="Martijn J."/>
            <person name="Lind A.E."/>
            <person name="van Eijk R."/>
            <person name="Schleper C."/>
            <person name="Guy L."/>
            <person name="Ettema T.J."/>
        </authorList>
    </citation>
    <scope>NUCLEOTIDE SEQUENCE</scope>
</reference>
<feature type="compositionally biased region" description="Acidic residues" evidence="1">
    <location>
        <begin position="206"/>
        <end position="222"/>
    </location>
</feature>